<gene>
    <name evidence="1" type="ORF">AB8B28_10590</name>
</gene>
<proteinExistence type="predicted"/>
<reference evidence="1" key="1">
    <citation type="submission" date="2024-07" db="EMBL/GenBank/DDBJ databases">
        <authorList>
            <person name="Li X.-J."/>
            <person name="Wang X."/>
        </authorList>
    </citation>
    <scope>NUCLEOTIDE SEQUENCE</scope>
    <source>
        <strain evidence="1">HSP-536</strain>
    </source>
</reference>
<evidence type="ECO:0000313" key="1">
    <source>
        <dbReference type="EMBL" id="XDU62079.1"/>
    </source>
</evidence>
<dbReference type="EMBL" id="CP165647">
    <property type="protein sequence ID" value="XDU62079.1"/>
    <property type="molecule type" value="Genomic_DNA"/>
</dbReference>
<organism evidence="1">
    <name type="scientific">Leptotrichia alba</name>
    <dbReference type="NCBI Taxonomy" id="3239304"/>
    <lineage>
        <taxon>Bacteria</taxon>
        <taxon>Fusobacteriati</taxon>
        <taxon>Fusobacteriota</taxon>
        <taxon>Fusobacteriia</taxon>
        <taxon>Fusobacteriales</taxon>
        <taxon>Leptotrichiaceae</taxon>
        <taxon>Leptotrichia</taxon>
    </lineage>
</organism>
<dbReference type="KEGG" id="lala:AB8B28_10590"/>
<name>A0AB39V3X6_9FUSO</name>
<evidence type="ECO:0008006" key="2">
    <source>
        <dbReference type="Google" id="ProtNLM"/>
    </source>
</evidence>
<dbReference type="AlphaFoldDB" id="A0AB39V3X6"/>
<dbReference type="RefSeq" id="WP_369715707.1">
    <property type="nucleotide sequence ID" value="NZ_CP165647.1"/>
</dbReference>
<protein>
    <recommendedName>
        <fullName evidence="2">Lipoprotein</fullName>
    </recommendedName>
</protein>
<sequence>MNYLKKIIIFFLIGISVNCKEIARINNNIRDDKNWLNMEIEKDEKIKILKTKQKLSLCPKEYNLSNFLVSSCSLLIDKDKIKEFTIKEDELKNYSDEIKNLVKQLEKKMYLSKGISVIPIGNIDFSETTFFYEKIIDSEVIIYLSKDFNYYLDLHEYEKMKKKMEKIDDFQDKLKKIEKVAEYIYSKKEEYKTIINFNSNFRIYSDFHKYLNFSKEVYFEDWFLDTYYYSLNEDLIKLYNLLENNKK</sequence>
<accession>A0AB39V3X6</accession>